<dbReference type="AlphaFoldDB" id="A0A0W0SYJ7"/>
<dbReference type="InterPro" id="IPR001048">
    <property type="entry name" value="Asp/Glu/Uridylate_kinase"/>
</dbReference>
<dbReference type="InterPro" id="IPR036393">
    <property type="entry name" value="AceGlu_kinase-like_sf"/>
</dbReference>
<evidence type="ECO:0000256" key="18">
    <source>
        <dbReference type="ARBA" id="ARBA00023002"/>
    </source>
</evidence>
<evidence type="ECO:0000256" key="24">
    <source>
        <dbReference type="ARBA" id="ARBA00044938"/>
    </source>
</evidence>
<evidence type="ECO:0000256" key="7">
    <source>
        <dbReference type="ARBA" id="ARBA00007952"/>
    </source>
</evidence>
<dbReference type="InterPro" id="IPR018042">
    <property type="entry name" value="Aspartate_kinase_CS"/>
</dbReference>
<protein>
    <recommendedName>
        <fullName evidence="28">Bifunctional aspartokinase/homoserine dehydrogenase</fullName>
    </recommendedName>
    <domain>
        <recommendedName>
            <fullName evidence="28">Aspartokinase</fullName>
            <ecNumber evidence="28">2.7.2.4</ecNumber>
        </recommendedName>
    </domain>
    <domain>
        <recommendedName>
            <fullName evidence="28">Homoserine dehydrogenase</fullName>
            <ecNumber evidence="28">1.1.1.3</ecNumber>
        </recommendedName>
    </domain>
</protein>
<evidence type="ECO:0000256" key="23">
    <source>
        <dbReference type="ARBA" id="ARBA00023268"/>
    </source>
</evidence>
<comment type="pathway">
    <text evidence="5 28">Amino-acid biosynthesis; L-methionine biosynthesis via de novo pathway; L-homoserine from L-aspartate: step 3/3.</text>
</comment>
<dbReference type="NCBIfam" id="NF006959">
    <property type="entry name" value="PRK09436.1"/>
    <property type="match status" value="1"/>
</dbReference>
<dbReference type="Pfam" id="PF22468">
    <property type="entry name" value="ACT_9"/>
    <property type="match status" value="2"/>
</dbReference>
<evidence type="ECO:0000256" key="11">
    <source>
        <dbReference type="ARBA" id="ARBA00022679"/>
    </source>
</evidence>
<evidence type="ECO:0000256" key="22">
    <source>
        <dbReference type="ARBA" id="ARBA00023167"/>
    </source>
</evidence>
<evidence type="ECO:0000256" key="21">
    <source>
        <dbReference type="ARBA" id="ARBA00023154"/>
    </source>
</evidence>
<dbReference type="Gene3D" id="3.30.2130.10">
    <property type="entry name" value="VC0802-like"/>
    <property type="match status" value="1"/>
</dbReference>
<dbReference type="InterPro" id="IPR005106">
    <property type="entry name" value="Asp/hSer_DH_NAD-bd"/>
</dbReference>
<evidence type="ECO:0000256" key="5">
    <source>
        <dbReference type="ARBA" id="ARBA00005062"/>
    </source>
</evidence>
<dbReference type="PROSITE" id="PS00324">
    <property type="entry name" value="ASPARTOKINASE"/>
    <property type="match status" value="1"/>
</dbReference>
<keyword evidence="14 28" id="KW-0547">Nucleotide-binding</keyword>
<keyword evidence="21" id="KW-0457">Lysine biosynthesis</keyword>
<comment type="pathway">
    <text evidence="4 28">Amino-acid biosynthesis; L-threonine biosynthesis; L-threonine from L-aspartate: step 3/5.</text>
</comment>
<organism evidence="30 31">
    <name type="scientific">Legionella drozanskii LLAP-1</name>
    <dbReference type="NCBI Taxonomy" id="1212489"/>
    <lineage>
        <taxon>Bacteria</taxon>
        <taxon>Pseudomonadati</taxon>
        <taxon>Pseudomonadota</taxon>
        <taxon>Gammaproteobacteria</taxon>
        <taxon>Legionellales</taxon>
        <taxon>Legionellaceae</taxon>
        <taxon>Legionella</taxon>
    </lineage>
</organism>
<dbReference type="InterPro" id="IPR001342">
    <property type="entry name" value="HDH_cat"/>
</dbReference>
<dbReference type="GO" id="GO:0004412">
    <property type="term" value="F:homoserine dehydrogenase activity"/>
    <property type="evidence" value="ECO:0007669"/>
    <property type="project" value="UniProtKB-UniRule"/>
</dbReference>
<keyword evidence="19" id="KW-0520">NAD</keyword>
<dbReference type="NCBIfam" id="TIGR00657">
    <property type="entry name" value="asp_kinases"/>
    <property type="match status" value="1"/>
</dbReference>
<evidence type="ECO:0000256" key="10">
    <source>
        <dbReference type="ARBA" id="ARBA00022605"/>
    </source>
</evidence>
<dbReference type="FunFam" id="3.30.2130.10:FF:000001">
    <property type="entry name" value="Bifunctional aspartokinase/homoserine dehydrogenase"/>
    <property type="match status" value="1"/>
</dbReference>
<comment type="caution">
    <text evidence="30">The sequence shown here is derived from an EMBL/GenBank/DDBJ whole genome shotgun (WGS) entry which is preliminary data.</text>
</comment>
<dbReference type="FunFam" id="3.30.360.10:FF:000006">
    <property type="entry name" value="Bifunctional aspartokinase/homoserine dehydrogenase"/>
    <property type="match status" value="1"/>
</dbReference>
<dbReference type="EC" id="1.1.1.3" evidence="28"/>
<keyword evidence="17 28" id="KW-0521">NADP</keyword>
<comment type="catalytic activity">
    <reaction evidence="27">
        <text>L-homoserine + NAD(+) = L-aspartate 4-semialdehyde + NADH + H(+)</text>
        <dbReference type="Rhea" id="RHEA:15757"/>
        <dbReference type="ChEBI" id="CHEBI:15378"/>
        <dbReference type="ChEBI" id="CHEBI:57476"/>
        <dbReference type="ChEBI" id="CHEBI:57540"/>
        <dbReference type="ChEBI" id="CHEBI:57945"/>
        <dbReference type="ChEBI" id="CHEBI:537519"/>
        <dbReference type="EC" id="1.1.1.3"/>
    </reaction>
    <physiologicalReaction direction="right-to-left" evidence="27">
        <dbReference type="Rhea" id="RHEA:15759"/>
    </physiologicalReaction>
</comment>
<evidence type="ECO:0000256" key="9">
    <source>
        <dbReference type="ARBA" id="ARBA00011881"/>
    </source>
</evidence>
<dbReference type="InterPro" id="IPR045865">
    <property type="entry name" value="ACT-like_dom_sf"/>
</dbReference>
<dbReference type="InterPro" id="IPR002912">
    <property type="entry name" value="ACT_dom"/>
</dbReference>
<dbReference type="InterPro" id="IPR011147">
    <property type="entry name" value="Bifunc_Aspkin/hSer_DH"/>
</dbReference>
<evidence type="ECO:0000256" key="15">
    <source>
        <dbReference type="ARBA" id="ARBA00022777"/>
    </source>
</evidence>
<evidence type="ECO:0000259" key="29">
    <source>
        <dbReference type="PROSITE" id="PS51671"/>
    </source>
</evidence>
<evidence type="ECO:0000256" key="3">
    <source>
        <dbReference type="ARBA" id="ARBA00004986"/>
    </source>
</evidence>
<dbReference type="SUPFAM" id="SSF55347">
    <property type="entry name" value="Glyceraldehyde-3-phosphate dehydrogenase-like, C-terminal domain"/>
    <property type="match status" value="1"/>
</dbReference>
<dbReference type="GO" id="GO:0009088">
    <property type="term" value="P:threonine biosynthetic process"/>
    <property type="evidence" value="ECO:0007669"/>
    <property type="project" value="UniProtKB-UniRule"/>
</dbReference>
<keyword evidence="31" id="KW-1185">Reference proteome</keyword>
<dbReference type="RefSeq" id="WP_058495918.1">
    <property type="nucleotide sequence ID" value="NZ_CAAAIU010000002.1"/>
</dbReference>
<dbReference type="SUPFAM" id="SSF53633">
    <property type="entry name" value="Carbamate kinase-like"/>
    <property type="match status" value="1"/>
</dbReference>
<evidence type="ECO:0000256" key="1">
    <source>
        <dbReference type="ARBA" id="ARBA00001920"/>
    </source>
</evidence>
<dbReference type="GO" id="GO:0004072">
    <property type="term" value="F:aspartate kinase activity"/>
    <property type="evidence" value="ECO:0007669"/>
    <property type="project" value="UniProtKB-UniRule"/>
</dbReference>
<keyword evidence="11 28" id="KW-0808">Transferase</keyword>
<dbReference type="Pfam" id="PF00742">
    <property type="entry name" value="Homoserine_dh"/>
    <property type="match status" value="1"/>
</dbReference>
<evidence type="ECO:0000256" key="14">
    <source>
        <dbReference type="ARBA" id="ARBA00022741"/>
    </source>
</evidence>
<dbReference type="Gene3D" id="3.40.50.720">
    <property type="entry name" value="NAD(P)-binding Rossmann-like Domain"/>
    <property type="match status" value="1"/>
</dbReference>
<dbReference type="EMBL" id="LNXY01000020">
    <property type="protein sequence ID" value="KTC88021.1"/>
    <property type="molecule type" value="Genomic_DNA"/>
</dbReference>
<comment type="catalytic activity">
    <reaction evidence="25">
        <text>L-aspartate + ATP = 4-phospho-L-aspartate + ADP</text>
        <dbReference type="Rhea" id="RHEA:23776"/>
        <dbReference type="ChEBI" id="CHEBI:29991"/>
        <dbReference type="ChEBI" id="CHEBI:30616"/>
        <dbReference type="ChEBI" id="CHEBI:57535"/>
        <dbReference type="ChEBI" id="CHEBI:456216"/>
        <dbReference type="EC" id="2.7.2.4"/>
    </reaction>
    <physiologicalReaction direction="left-to-right" evidence="25">
        <dbReference type="Rhea" id="RHEA:23777"/>
    </physiologicalReaction>
</comment>
<dbReference type="Gene3D" id="3.30.360.10">
    <property type="entry name" value="Dihydrodipicolinate Reductase, domain 2"/>
    <property type="match status" value="1"/>
</dbReference>
<dbReference type="Pfam" id="PF03447">
    <property type="entry name" value="NAD_binding_3"/>
    <property type="match status" value="1"/>
</dbReference>
<dbReference type="InterPro" id="IPR042199">
    <property type="entry name" value="AsparK_Bifunc_asparK/hSer_DH"/>
</dbReference>
<evidence type="ECO:0000313" key="31">
    <source>
        <dbReference type="Proteomes" id="UP000054736"/>
    </source>
</evidence>
<dbReference type="PIRSF" id="PIRSF000727">
    <property type="entry name" value="ThrA"/>
    <property type="match status" value="1"/>
</dbReference>
<dbReference type="SUPFAM" id="SSF55021">
    <property type="entry name" value="ACT-like"/>
    <property type="match status" value="2"/>
</dbReference>
<dbReference type="GO" id="GO:0050661">
    <property type="term" value="F:NADP binding"/>
    <property type="evidence" value="ECO:0007669"/>
    <property type="project" value="UniProtKB-UniRule"/>
</dbReference>
<dbReference type="Proteomes" id="UP000054736">
    <property type="component" value="Unassembled WGS sequence"/>
</dbReference>
<keyword evidence="13" id="KW-0479">Metal-binding</keyword>
<dbReference type="PROSITE" id="PS01042">
    <property type="entry name" value="HOMOSER_DHGENASE"/>
    <property type="match status" value="1"/>
</dbReference>
<dbReference type="InterPro" id="IPR019811">
    <property type="entry name" value="HDH_CS"/>
</dbReference>
<dbReference type="CDD" id="cd04922">
    <property type="entry name" value="ACT_AKi-HSDH-ThrA_2"/>
    <property type="match status" value="1"/>
</dbReference>
<evidence type="ECO:0000256" key="20">
    <source>
        <dbReference type="ARBA" id="ARBA00023053"/>
    </source>
</evidence>
<dbReference type="InterPro" id="IPR049638">
    <property type="entry name" value="AK-HD"/>
</dbReference>
<evidence type="ECO:0000256" key="2">
    <source>
        <dbReference type="ARBA" id="ARBA00004766"/>
    </source>
</evidence>
<dbReference type="GO" id="GO:0005524">
    <property type="term" value="F:ATP binding"/>
    <property type="evidence" value="ECO:0007669"/>
    <property type="project" value="UniProtKB-UniRule"/>
</dbReference>
<dbReference type="SUPFAM" id="SSF51735">
    <property type="entry name" value="NAD(P)-binding Rossmann-fold domains"/>
    <property type="match status" value="1"/>
</dbReference>
<dbReference type="UniPathway" id="UPA00034">
    <property type="reaction ID" value="UER00015"/>
</dbReference>
<evidence type="ECO:0000313" key="30">
    <source>
        <dbReference type="EMBL" id="KTC88021.1"/>
    </source>
</evidence>
<feature type="domain" description="ACT" evidence="29">
    <location>
        <begin position="398"/>
        <end position="472"/>
    </location>
</feature>
<dbReference type="UniPathway" id="UPA00051">
    <property type="reaction ID" value="UER00462"/>
</dbReference>
<gene>
    <name evidence="30" type="primary">lysAC_1</name>
    <name evidence="30" type="ORF">Ldro_1640</name>
</gene>
<evidence type="ECO:0000256" key="19">
    <source>
        <dbReference type="ARBA" id="ARBA00023027"/>
    </source>
</evidence>
<evidence type="ECO:0000256" key="4">
    <source>
        <dbReference type="ARBA" id="ARBA00005056"/>
    </source>
</evidence>
<keyword evidence="22" id="KW-0486">Methionine biosynthesis</keyword>
<evidence type="ECO:0000256" key="17">
    <source>
        <dbReference type="ARBA" id="ARBA00022857"/>
    </source>
</evidence>
<comment type="pathway">
    <text evidence="3 28">Amino-acid biosynthesis; L-methionine biosynthesis via de novo pathway; L-homoserine from L-aspartate: step 1/3.</text>
</comment>
<comment type="similarity">
    <text evidence="7 28">In the C-terminal section; belongs to the homoserine dehydrogenase family.</text>
</comment>
<dbReference type="InterPro" id="IPR036291">
    <property type="entry name" value="NAD(P)-bd_dom_sf"/>
</dbReference>
<keyword evidence="20" id="KW-0915">Sodium</keyword>
<keyword evidence="16 28" id="KW-0067">ATP-binding</keyword>
<dbReference type="GO" id="GO:0009089">
    <property type="term" value="P:lysine biosynthetic process via diaminopimelate"/>
    <property type="evidence" value="ECO:0007669"/>
    <property type="project" value="UniProtKB-UniRule"/>
</dbReference>
<evidence type="ECO:0000256" key="13">
    <source>
        <dbReference type="ARBA" id="ARBA00022723"/>
    </source>
</evidence>
<dbReference type="PANTHER" id="PTHR43070:SF5">
    <property type="entry name" value="HOMOSERINE DEHYDROGENASE"/>
    <property type="match status" value="1"/>
</dbReference>
<comment type="similarity">
    <text evidence="8 28">In the N-terminal section; belongs to the aspartokinase family.</text>
</comment>
<dbReference type="GO" id="GO:0009090">
    <property type="term" value="P:homoserine biosynthetic process"/>
    <property type="evidence" value="ECO:0007669"/>
    <property type="project" value="UniProtKB-ARBA"/>
</dbReference>
<evidence type="ECO:0000256" key="27">
    <source>
        <dbReference type="ARBA" id="ARBA00049031"/>
    </source>
</evidence>
<sequence length="814" mass="89554">MISNHFYSIHKFGGSSLANARKFREIETLLAGNKEIIVVSATQGTTSSLQSALDEAKSSLAYIEILEKIEENHFSLINELAIEKTNLITTIQNDFFKIKDILYAVYLTGSYSKEVQNLILGYGELWSANILNGYLGQNNKVSFLDASKVLFIYEKEGVICIDWEKSRTALSTYMESADFNQLVITGFIASSIDGKRTILGRNGSDFSAAIFANLFDAKLLTIWTDVDGIYSADPNLVRSAFMIESLSYKEALELAYFGAKVLHPMTIAPLVEKQIPLFIKNSFNPQSKGTLISAQPEKSTQLIKGISCIEKVALINIEGSGLISVSGLTSRVSDILYRAQIRVLLISQASSEHSICLAVPNLLLNKALDALFEHLHADIERKHIAGIYARLDCAILSAVGDEMVGSIGVAGQFCTALAKANINICAISQGSSERNISAVIKNTEIKKAMQAVHAGFYLSRKTLAIGLIGPGAVGKKLLQQLQETINQLSTAYQMNLQVLGIMDSQKMWLSDRPIHLEHWQESFANQAVKADPASFIAHFAQGSIPHNVIIDCTASQAVAHKYQSILQQGIHVITPNKHANADDLSYYKQLKALRNLNNHYLYEATVCAGLPVISTLQDLIKTGDVIEEIEGVLSGTLSYIFNEMAKGRSFSSVVIDAKNRGFTEPDPREDLSGMDVARKLVCLAREIGHDLSLDEVAIYDLVPAELKDCDLAAFLANLTNYDHAMGEWLRQAKTKNQHLHYVGSINREGKLQVAIKSLPKEHPFSRLEGTDNMIIFRTKRYQERPLIIQGPGAGAEVTAAGIFADLLRLVSFLS</sequence>
<feature type="domain" description="ACT" evidence="29">
    <location>
        <begin position="317"/>
        <end position="389"/>
    </location>
</feature>
<dbReference type="InterPro" id="IPR054352">
    <property type="entry name" value="ACT_Aspartokinase"/>
</dbReference>
<keyword evidence="23" id="KW-0511">Multifunctional enzyme</keyword>
<comment type="cofactor">
    <cofactor evidence="1">
        <name>a metal cation</name>
        <dbReference type="ChEBI" id="CHEBI:25213"/>
    </cofactor>
</comment>
<dbReference type="InterPro" id="IPR001341">
    <property type="entry name" value="Asp_kinase"/>
</dbReference>
<evidence type="ECO:0000256" key="16">
    <source>
        <dbReference type="ARBA" id="ARBA00022840"/>
    </source>
</evidence>
<comment type="pathway">
    <text evidence="2 28">Amino-acid biosynthesis; L-lysine biosynthesis via DAP pathway; (S)-tetrahydrodipicolinate from L-aspartate: step 1/4.</text>
</comment>
<evidence type="ECO:0000256" key="28">
    <source>
        <dbReference type="PIRNR" id="PIRNR000727"/>
    </source>
</evidence>
<accession>A0A0W0SYJ7</accession>
<comment type="pathway">
    <text evidence="6 28">Amino-acid biosynthesis; L-threonine biosynthesis; L-threonine from L-aspartate: step 1/5.</text>
</comment>
<keyword evidence="10 28" id="KW-0028">Amino-acid biosynthesis</keyword>
<dbReference type="STRING" id="1212489.Ldro_1640"/>
<evidence type="ECO:0000256" key="12">
    <source>
        <dbReference type="ARBA" id="ARBA00022697"/>
    </source>
</evidence>
<reference evidence="30 31" key="1">
    <citation type="submission" date="2015-11" db="EMBL/GenBank/DDBJ databases">
        <title>Genomic analysis of 38 Legionella species identifies large and diverse effector repertoires.</title>
        <authorList>
            <person name="Burstein D."/>
            <person name="Amaro F."/>
            <person name="Zusman T."/>
            <person name="Lifshitz Z."/>
            <person name="Cohen O."/>
            <person name="Gilbert J.A."/>
            <person name="Pupko T."/>
            <person name="Shuman H.A."/>
            <person name="Segal G."/>
        </authorList>
    </citation>
    <scope>NUCLEOTIDE SEQUENCE [LARGE SCALE GENOMIC DNA]</scope>
    <source>
        <strain evidence="30 31">ATCC 700990</strain>
    </source>
</reference>
<evidence type="ECO:0000256" key="25">
    <source>
        <dbReference type="ARBA" id="ARBA00048561"/>
    </source>
</evidence>
<dbReference type="EC" id="2.7.2.4" evidence="28"/>
<proteinExistence type="inferred from homology"/>
<keyword evidence="15 28" id="KW-0418">Kinase</keyword>
<dbReference type="GO" id="GO:0046872">
    <property type="term" value="F:metal ion binding"/>
    <property type="evidence" value="ECO:0007669"/>
    <property type="project" value="UniProtKB-KW"/>
</dbReference>
<dbReference type="OrthoDB" id="9799110at2"/>
<evidence type="ECO:0000256" key="26">
    <source>
        <dbReference type="ARBA" id="ARBA00048841"/>
    </source>
</evidence>
<dbReference type="NCBIfam" id="NF007003">
    <property type="entry name" value="PRK09466.1"/>
    <property type="match status" value="1"/>
</dbReference>
<dbReference type="PANTHER" id="PTHR43070">
    <property type="match status" value="1"/>
</dbReference>
<dbReference type="CDD" id="cd04921">
    <property type="entry name" value="ACT_AKi-HSDH-ThrA-like_1"/>
    <property type="match status" value="1"/>
</dbReference>
<keyword evidence="18 28" id="KW-0560">Oxidoreductase</keyword>
<dbReference type="Pfam" id="PF00696">
    <property type="entry name" value="AA_kinase"/>
    <property type="match status" value="1"/>
</dbReference>
<evidence type="ECO:0000256" key="8">
    <source>
        <dbReference type="ARBA" id="ARBA00010046"/>
    </source>
</evidence>
<dbReference type="GO" id="GO:0009086">
    <property type="term" value="P:methionine biosynthetic process"/>
    <property type="evidence" value="ECO:0007669"/>
    <property type="project" value="UniProtKB-KW"/>
</dbReference>
<dbReference type="PROSITE" id="PS51671">
    <property type="entry name" value="ACT"/>
    <property type="match status" value="2"/>
</dbReference>
<comment type="catalytic activity">
    <reaction evidence="26">
        <text>L-homoserine + NADP(+) = L-aspartate 4-semialdehyde + NADPH + H(+)</text>
        <dbReference type="Rhea" id="RHEA:15761"/>
        <dbReference type="ChEBI" id="CHEBI:15378"/>
        <dbReference type="ChEBI" id="CHEBI:57476"/>
        <dbReference type="ChEBI" id="CHEBI:57783"/>
        <dbReference type="ChEBI" id="CHEBI:58349"/>
        <dbReference type="ChEBI" id="CHEBI:537519"/>
        <dbReference type="EC" id="1.1.1.3"/>
    </reaction>
    <physiologicalReaction direction="right-to-left" evidence="26">
        <dbReference type="Rhea" id="RHEA:15763"/>
    </physiologicalReaction>
</comment>
<dbReference type="Gene3D" id="1.20.120.1320">
    <property type="entry name" value="Aspartokinase, catalytic domain"/>
    <property type="match status" value="1"/>
</dbReference>
<keyword evidence="12" id="KW-0791">Threonine biosynthesis</keyword>
<comment type="function">
    <text evidence="24">Bifunctional aspartate kinase and homoserine dehydrogenase that catalyzes the first and the third steps toward the synthesis of lysine, methionine and threonine from aspartate.</text>
</comment>
<dbReference type="FunFam" id="3.40.50.720:FF:000083">
    <property type="entry name" value="Bifunctional aspartokinase/homoserine dehydrogenase"/>
    <property type="match status" value="1"/>
</dbReference>
<comment type="subunit">
    <text evidence="9 28">Homotetramer.</text>
</comment>
<name>A0A0W0SYJ7_9GAMM</name>
<dbReference type="PATRIC" id="fig|1212489.4.peg.1733"/>
<dbReference type="UniPathway" id="UPA00050">
    <property type="reaction ID" value="UER00063"/>
</dbReference>
<evidence type="ECO:0000256" key="6">
    <source>
        <dbReference type="ARBA" id="ARBA00005139"/>
    </source>
</evidence>
<dbReference type="Gene3D" id="3.40.1160.10">
    <property type="entry name" value="Acetylglutamate kinase-like"/>
    <property type="match status" value="1"/>
</dbReference>